<name>A0A9R1XPF0_LACSA</name>
<organism evidence="1 2">
    <name type="scientific">Lactuca sativa</name>
    <name type="common">Garden lettuce</name>
    <dbReference type="NCBI Taxonomy" id="4236"/>
    <lineage>
        <taxon>Eukaryota</taxon>
        <taxon>Viridiplantae</taxon>
        <taxon>Streptophyta</taxon>
        <taxon>Embryophyta</taxon>
        <taxon>Tracheophyta</taxon>
        <taxon>Spermatophyta</taxon>
        <taxon>Magnoliopsida</taxon>
        <taxon>eudicotyledons</taxon>
        <taxon>Gunneridae</taxon>
        <taxon>Pentapetalae</taxon>
        <taxon>asterids</taxon>
        <taxon>campanulids</taxon>
        <taxon>Asterales</taxon>
        <taxon>Asteraceae</taxon>
        <taxon>Cichorioideae</taxon>
        <taxon>Cichorieae</taxon>
        <taxon>Lactucinae</taxon>
        <taxon>Lactuca</taxon>
    </lineage>
</organism>
<reference evidence="1 2" key="1">
    <citation type="journal article" date="2017" name="Nat. Commun.">
        <title>Genome assembly with in vitro proximity ligation data and whole-genome triplication in lettuce.</title>
        <authorList>
            <person name="Reyes-Chin-Wo S."/>
            <person name="Wang Z."/>
            <person name="Yang X."/>
            <person name="Kozik A."/>
            <person name="Arikit S."/>
            <person name="Song C."/>
            <person name="Xia L."/>
            <person name="Froenicke L."/>
            <person name="Lavelle D.O."/>
            <person name="Truco M.J."/>
            <person name="Xia R."/>
            <person name="Zhu S."/>
            <person name="Xu C."/>
            <person name="Xu H."/>
            <person name="Xu X."/>
            <person name="Cox K."/>
            <person name="Korf I."/>
            <person name="Meyers B.C."/>
            <person name="Michelmore R.W."/>
        </authorList>
    </citation>
    <scope>NUCLEOTIDE SEQUENCE [LARGE SCALE GENOMIC DNA]</scope>
    <source>
        <strain evidence="2">cv. Salinas</strain>
        <tissue evidence="1">Seedlings</tissue>
    </source>
</reference>
<evidence type="ECO:0000313" key="2">
    <source>
        <dbReference type="Proteomes" id="UP000235145"/>
    </source>
</evidence>
<sequence length="228" mass="26096">MRDPPRPSSPSVAHKVVTLIQIDVDEGDLELALTLYKSATPGFTRSKGWKHSKGGSSCSIKLNLDWEGGEKIMASGAVDKELNKEIDVNEELDMNKSNGEGVEGFTDKWYKVVMDNDPQGVNEFSTNINIDDELMTKFQHFEGFEDQDSISFNGFEGQDNIHFNDKWRQKEPDDIEFENQKSEDEDNDFMIDEDNLIEDVEVDMVDFRESRSTKSNWYKDFGSKHNTC</sequence>
<evidence type="ECO:0000313" key="1">
    <source>
        <dbReference type="EMBL" id="KAJ0220404.1"/>
    </source>
</evidence>
<gene>
    <name evidence="1" type="ORF">LSAT_V11C200084020</name>
</gene>
<accession>A0A9R1XPF0</accession>
<dbReference type="EMBL" id="NBSK02000002">
    <property type="protein sequence ID" value="KAJ0220404.1"/>
    <property type="molecule type" value="Genomic_DNA"/>
</dbReference>
<dbReference type="Proteomes" id="UP000235145">
    <property type="component" value="Unassembled WGS sequence"/>
</dbReference>
<keyword evidence="2" id="KW-1185">Reference proteome</keyword>
<dbReference type="AlphaFoldDB" id="A0A9R1XPF0"/>
<comment type="caution">
    <text evidence="1">The sequence shown here is derived from an EMBL/GenBank/DDBJ whole genome shotgun (WGS) entry which is preliminary data.</text>
</comment>
<protein>
    <submittedName>
        <fullName evidence="1">Uncharacterized protein</fullName>
    </submittedName>
</protein>
<proteinExistence type="predicted"/>